<dbReference type="OrthoDB" id="10668088at2759"/>
<reference evidence="1" key="1">
    <citation type="journal article" date="2017" name="PLoS Biol.">
        <title>The sea cucumber genome provides insights into morphological evolution and visceral regeneration.</title>
        <authorList>
            <person name="Zhang X."/>
            <person name="Sun L."/>
            <person name="Yuan J."/>
            <person name="Sun Y."/>
            <person name="Gao Y."/>
            <person name="Zhang L."/>
            <person name="Li S."/>
            <person name="Dai H."/>
            <person name="Hamel J.F."/>
            <person name="Liu C."/>
            <person name="Yu Y."/>
            <person name="Liu S."/>
            <person name="Lin W."/>
            <person name="Guo K."/>
            <person name="Jin S."/>
            <person name="Xu P."/>
            <person name="Storey K.B."/>
            <person name="Huan P."/>
            <person name="Zhang T."/>
            <person name="Zhou Y."/>
            <person name="Zhang J."/>
            <person name="Lin C."/>
            <person name="Li X."/>
            <person name="Xing L."/>
            <person name="Huo D."/>
            <person name="Sun M."/>
            <person name="Wang L."/>
            <person name="Mercier A."/>
            <person name="Li F."/>
            <person name="Yang H."/>
            <person name="Xiang J."/>
        </authorList>
    </citation>
    <scope>NUCLEOTIDE SEQUENCE [LARGE SCALE GENOMIC DNA]</scope>
    <source>
        <strain evidence="1">Shaxun</strain>
        <tissue evidence="1">Muscle</tissue>
    </source>
</reference>
<dbReference type="AlphaFoldDB" id="A0A2G8LMH6"/>
<comment type="caution">
    <text evidence="1">The sequence shown here is derived from an EMBL/GenBank/DDBJ whole genome shotgun (WGS) entry which is preliminary data.</text>
</comment>
<accession>A0A2G8LMH6</accession>
<gene>
    <name evidence="1" type="ORF">BSL78_01581</name>
</gene>
<protein>
    <submittedName>
        <fullName evidence="1">Uncharacterized protein</fullName>
    </submittedName>
</protein>
<dbReference type="PANTHER" id="PTHR37397:SF1">
    <property type="entry name" value="LTD DOMAIN-CONTAINING PROTEIN"/>
    <property type="match status" value="1"/>
</dbReference>
<organism evidence="1 2">
    <name type="scientific">Stichopus japonicus</name>
    <name type="common">Sea cucumber</name>
    <dbReference type="NCBI Taxonomy" id="307972"/>
    <lineage>
        <taxon>Eukaryota</taxon>
        <taxon>Metazoa</taxon>
        <taxon>Echinodermata</taxon>
        <taxon>Eleutherozoa</taxon>
        <taxon>Echinozoa</taxon>
        <taxon>Holothuroidea</taxon>
        <taxon>Aspidochirotacea</taxon>
        <taxon>Aspidochirotida</taxon>
        <taxon>Stichopodidae</taxon>
        <taxon>Apostichopus</taxon>
    </lineage>
</organism>
<dbReference type="EMBL" id="MRZV01000031">
    <property type="protein sequence ID" value="PIK61456.1"/>
    <property type="molecule type" value="Genomic_DNA"/>
</dbReference>
<evidence type="ECO:0000313" key="2">
    <source>
        <dbReference type="Proteomes" id="UP000230750"/>
    </source>
</evidence>
<sequence length="378" mass="41811">MTIHEDWTALSTDESLSRCWGTDARNSSQFINKRRSHGRSNFCDSPGRSSRIPSHMPNAYLSPVVINELSLEVSNQYIELYDGGIGNFELNGLLIVLYNSRTMRAYTDPVSLTGYKTDPSGYLLVKHKDLASDSEVSFKEISIIDLNAIALFQEHSNTIVRGSIVTSENLVDVVVYGNMVVNRQRDLTDVLLPGSSPLSMDQILVAPNSYSRCRGWAPMQLSSFLLTDQSPGDGIVLVVYERGIVFPSFFTSLDNYATNEAGLLTIGHENGTNIDRVIDRMNDLDDATSISRCLCCEKRNSASFGTGPPSPGAINSQCRAADGSVITESLQYHQTLLRINEVYTTFAGNGLYIELYDEGYSGVRMDDLMLSLYSSEHK</sequence>
<dbReference type="Proteomes" id="UP000230750">
    <property type="component" value="Unassembled WGS sequence"/>
</dbReference>
<name>A0A2G8LMH6_STIJA</name>
<dbReference type="PANTHER" id="PTHR37397">
    <property type="entry name" value="SI:CH211-183D21.1"/>
    <property type="match status" value="1"/>
</dbReference>
<keyword evidence="2" id="KW-1185">Reference proteome</keyword>
<proteinExistence type="predicted"/>
<dbReference type="STRING" id="307972.A0A2G8LMH6"/>
<evidence type="ECO:0000313" key="1">
    <source>
        <dbReference type="EMBL" id="PIK61456.1"/>
    </source>
</evidence>